<reference evidence="3" key="1">
    <citation type="submission" date="2019-01" db="EMBL/GenBank/DDBJ databases">
        <title>Draft genome sequences of three monokaryotic isolates of the white-rot basidiomycete fungus Dichomitus squalens.</title>
        <authorList>
            <consortium name="DOE Joint Genome Institute"/>
            <person name="Lopez S.C."/>
            <person name="Andreopoulos B."/>
            <person name="Pangilinan J."/>
            <person name="Lipzen A."/>
            <person name="Riley R."/>
            <person name="Ahrendt S."/>
            <person name="Ng V."/>
            <person name="Barry K."/>
            <person name="Daum C."/>
            <person name="Grigoriev I.V."/>
            <person name="Hilden K.S."/>
            <person name="Makela M.R."/>
            <person name="de Vries R.P."/>
        </authorList>
    </citation>
    <scope>NUCLEOTIDE SEQUENCE [LARGE SCALE GENOMIC DNA]</scope>
    <source>
        <strain evidence="3">OM18370.1</strain>
    </source>
</reference>
<dbReference type="AlphaFoldDB" id="A0A4Q9MQU3"/>
<gene>
    <name evidence="3" type="ORF">BD311DRAFT_662649</name>
</gene>
<dbReference type="EMBL" id="ML143418">
    <property type="protein sequence ID" value="TBU28852.1"/>
    <property type="molecule type" value="Genomic_DNA"/>
</dbReference>
<protein>
    <submittedName>
        <fullName evidence="3">Uncharacterized protein</fullName>
    </submittedName>
</protein>
<accession>A0A4Q9MQU3</accession>
<feature type="compositionally biased region" description="Basic residues" evidence="2">
    <location>
        <begin position="425"/>
        <end position="439"/>
    </location>
</feature>
<dbReference type="OrthoDB" id="3269175at2759"/>
<evidence type="ECO:0000256" key="2">
    <source>
        <dbReference type="SAM" id="MobiDB-lite"/>
    </source>
</evidence>
<organism evidence="3">
    <name type="scientific">Dichomitus squalens</name>
    <dbReference type="NCBI Taxonomy" id="114155"/>
    <lineage>
        <taxon>Eukaryota</taxon>
        <taxon>Fungi</taxon>
        <taxon>Dikarya</taxon>
        <taxon>Basidiomycota</taxon>
        <taxon>Agaricomycotina</taxon>
        <taxon>Agaricomycetes</taxon>
        <taxon>Polyporales</taxon>
        <taxon>Polyporaceae</taxon>
        <taxon>Dichomitus</taxon>
    </lineage>
</organism>
<dbReference type="Proteomes" id="UP000292957">
    <property type="component" value="Unassembled WGS sequence"/>
</dbReference>
<feature type="region of interest" description="Disordered" evidence="2">
    <location>
        <begin position="236"/>
        <end position="273"/>
    </location>
</feature>
<feature type="compositionally biased region" description="Basic and acidic residues" evidence="2">
    <location>
        <begin position="244"/>
        <end position="255"/>
    </location>
</feature>
<name>A0A4Q9MQU3_9APHY</name>
<keyword evidence="1" id="KW-0175">Coiled coil</keyword>
<sequence length="472" mass="52864">MAQRAPSATGPPNQHMQRLNGAIARLEDLGTVFETFQSNATKALRVLREEVKELREELKITNGRVGFVESLIDVEEEGENEVEEGEGVAGEVLGEVLLDPVQESINANQQSKELADGKAIKDVVNETYQLLLGIPKLYKKYLPAYPDGEEEWPTDSATGHRLLRFNWYAIAKDPVNAVSIKAIVDAIRATGAERVQGCAPFLPHVLDAHLLERITTKFYYLAKQYKAYHAHDSQTYHAGNGEGRNGEDDIFGGEREDLEEGSEGEGARMEGALRRARAATVAAQRERKARGTPWDDAKYAAAFLVNAQSDNEDEYKEGERPPGAPIRYKRRRPGWRSTLLQQLYDEVDARPDPTPDKARMMVERVMGTDLERIKPPKALLKNRVRAWMVKDDVLERNRDWLEGRRVARDGKLWGEEDDPVEDTVKRKKDRQGGGRKAKRPRADTSAIEAAHARVAKVTGGIHPDVIFDALDG</sequence>
<feature type="region of interest" description="Disordered" evidence="2">
    <location>
        <begin position="414"/>
        <end position="447"/>
    </location>
</feature>
<feature type="coiled-coil region" evidence="1">
    <location>
        <begin position="37"/>
        <end position="64"/>
    </location>
</feature>
<evidence type="ECO:0000313" key="3">
    <source>
        <dbReference type="EMBL" id="TBU28852.1"/>
    </source>
</evidence>
<proteinExistence type="predicted"/>
<evidence type="ECO:0000256" key="1">
    <source>
        <dbReference type="SAM" id="Coils"/>
    </source>
</evidence>